<keyword evidence="2" id="KW-1185">Reference proteome</keyword>
<reference evidence="1 2" key="1">
    <citation type="submission" date="2020-08" db="EMBL/GenBank/DDBJ databases">
        <title>Genomic Encyclopedia of Type Strains, Phase IV (KMG-IV): sequencing the most valuable type-strain genomes for metagenomic binning, comparative biology and taxonomic classification.</title>
        <authorList>
            <person name="Goeker M."/>
        </authorList>
    </citation>
    <scope>NUCLEOTIDE SEQUENCE [LARGE SCALE GENOMIC DNA]</scope>
    <source>
        <strain evidence="1 2">DSM 19612</strain>
    </source>
</reference>
<evidence type="ECO:0000313" key="2">
    <source>
        <dbReference type="Proteomes" id="UP000581688"/>
    </source>
</evidence>
<accession>A0A841Q335</accession>
<dbReference type="AlphaFoldDB" id="A0A841Q335"/>
<gene>
    <name evidence="1" type="ORF">HNQ94_000873</name>
</gene>
<dbReference type="RefSeq" id="WP_174494915.1">
    <property type="nucleotide sequence ID" value="NZ_CADDWK010000002.1"/>
</dbReference>
<organism evidence="1 2">
    <name type="scientific">Salirhabdus euzebyi</name>
    <dbReference type="NCBI Taxonomy" id="394506"/>
    <lineage>
        <taxon>Bacteria</taxon>
        <taxon>Bacillati</taxon>
        <taxon>Bacillota</taxon>
        <taxon>Bacilli</taxon>
        <taxon>Bacillales</taxon>
        <taxon>Bacillaceae</taxon>
        <taxon>Salirhabdus</taxon>
    </lineage>
</organism>
<comment type="caution">
    <text evidence="1">The sequence shown here is derived from an EMBL/GenBank/DDBJ whole genome shotgun (WGS) entry which is preliminary data.</text>
</comment>
<dbReference type="EMBL" id="JACHGH010000002">
    <property type="protein sequence ID" value="MBB6452428.1"/>
    <property type="molecule type" value="Genomic_DNA"/>
</dbReference>
<evidence type="ECO:0000313" key="1">
    <source>
        <dbReference type="EMBL" id="MBB6452428.1"/>
    </source>
</evidence>
<dbReference type="Proteomes" id="UP000581688">
    <property type="component" value="Unassembled WGS sequence"/>
</dbReference>
<proteinExistence type="predicted"/>
<protein>
    <submittedName>
        <fullName evidence="1">Uncharacterized protein</fullName>
    </submittedName>
</protein>
<sequence length="99" mass="11557">MKKIVTIFVMFGVVIASAIIVSAEQVHGKTIHDWEQVHVSTEDKLIDKYEKKIDTFAGVHYHDYHVYHTIKTVVFRCALHGDYKTKTIIHNTRHEEQTH</sequence>
<name>A0A841Q335_9BACI</name>